<feature type="compositionally biased region" description="Polar residues" evidence="10">
    <location>
        <begin position="1"/>
        <end position="10"/>
    </location>
</feature>
<dbReference type="GO" id="GO:0005524">
    <property type="term" value="F:ATP binding"/>
    <property type="evidence" value="ECO:0007669"/>
    <property type="project" value="InterPro"/>
</dbReference>
<protein>
    <recommendedName>
        <fullName evidence="2">DNA repair and recombination protein RAD54-like</fullName>
    </recommendedName>
    <alternativeName>
        <fullName evidence="9">Protein okra</fullName>
    </alternativeName>
</protein>
<comment type="function">
    <text evidence="8">Involved in mitotic DNA repair and meiotic recombination. Functions in the recombinational DNA repair pathway. Essential for interhomolog gene conversion (GC), but may have a less important role in intersister GC than spn-A/Rad51. In the presence of DNA, spn-A/Rad51 enhances the ATPase activity of okr/Rad54.</text>
</comment>
<dbReference type="FunFam" id="3.40.50.10810:FF:000042">
    <property type="entry name" value="SNF2 family helicase-like protein"/>
    <property type="match status" value="1"/>
</dbReference>
<proteinExistence type="predicted"/>
<feature type="compositionally biased region" description="Low complexity" evidence="10">
    <location>
        <begin position="959"/>
        <end position="971"/>
    </location>
</feature>
<dbReference type="AlphaFoldDB" id="A0A8K0GEU1"/>
<comment type="subunit">
    <text evidence="1">Interacts (via N-terminus) with spn-A/Rad51.</text>
</comment>
<dbReference type="PROSITE" id="PS51192">
    <property type="entry name" value="HELICASE_ATP_BIND_1"/>
    <property type="match status" value="1"/>
</dbReference>
<feature type="compositionally biased region" description="Basic residues" evidence="10">
    <location>
        <begin position="158"/>
        <end position="167"/>
    </location>
</feature>
<feature type="compositionally biased region" description="Low complexity" evidence="10">
    <location>
        <begin position="825"/>
        <end position="837"/>
    </location>
</feature>
<feature type="region of interest" description="Disordered" evidence="10">
    <location>
        <begin position="65"/>
        <end position="94"/>
    </location>
</feature>
<dbReference type="EMBL" id="VTPC01005772">
    <property type="protein sequence ID" value="KAF2895603.1"/>
    <property type="molecule type" value="Genomic_DNA"/>
</dbReference>
<keyword evidence="4" id="KW-0498">Mitosis</keyword>
<dbReference type="CDD" id="cd18000">
    <property type="entry name" value="DEXHc_ERCC6"/>
    <property type="match status" value="1"/>
</dbReference>
<dbReference type="PROSITE" id="PS51194">
    <property type="entry name" value="HELICASE_CTER"/>
    <property type="match status" value="1"/>
</dbReference>
<comment type="caution">
    <text evidence="13">The sequence shown here is derived from an EMBL/GenBank/DDBJ whole genome shotgun (WGS) entry which is preliminary data.</text>
</comment>
<dbReference type="InterPro" id="IPR049730">
    <property type="entry name" value="SNF2/RAD54-like_C"/>
</dbReference>
<dbReference type="SMART" id="SM00490">
    <property type="entry name" value="HELICc"/>
    <property type="match status" value="1"/>
</dbReference>
<evidence type="ECO:0000256" key="3">
    <source>
        <dbReference type="ARBA" id="ARBA00022618"/>
    </source>
</evidence>
<evidence type="ECO:0000256" key="2">
    <source>
        <dbReference type="ARBA" id="ARBA00015341"/>
    </source>
</evidence>
<evidence type="ECO:0000256" key="1">
    <source>
        <dbReference type="ARBA" id="ARBA00011467"/>
    </source>
</evidence>
<evidence type="ECO:0000256" key="4">
    <source>
        <dbReference type="ARBA" id="ARBA00022776"/>
    </source>
</evidence>
<evidence type="ECO:0000256" key="9">
    <source>
        <dbReference type="ARBA" id="ARBA00029956"/>
    </source>
</evidence>
<feature type="region of interest" description="Disordered" evidence="10">
    <location>
        <begin position="122"/>
        <end position="195"/>
    </location>
</feature>
<dbReference type="PANTHER" id="PTHR45629">
    <property type="entry name" value="SNF2/RAD54 FAMILY MEMBER"/>
    <property type="match status" value="1"/>
</dbReference>
<dbReference type="CDD" id="cd18793">
    <property type="entry name" value="SF2_C_SNF"/>
    <property type="match status" value="1"/>
</dbReference>
<dbReference type="OrthoDB" id="413460at2759"/>
<evidence type="ECO:0000259" key="12">
    <source>
        <dbReference type="PROSITE" id="PS51194"/>
    </source>
</evidence>
<evidence type="ECO:0000256" key="7">
    <source>
        <dbReference type="ARBA" id="ARBA00023306"/>
    </source>
</evidence>
<keyword evidence="5" id="KW-0378">Hydrolase</keyword>
<dbReference type="GO" id="GO:0005634">
    <property type="term" value="C:nucleus"/>
    <property type="evidence" value="ECO:0007669"/>
    <property type="project" value="TreeGrafter"/>
</dbReference>
<feature type="compositionally biased region" description="Basic residues" evidence="10">
    <location>
        <begin position="976"/>
        <end position="985"/>
    </location>
</feature>
<feature type="compositionally biased region" description="Basic and acidic residues" evidence="10">
    <location>
        <begin position="11"/>
        <end position="24"/>
    </location>
</feature>
<dbReference type="Gene3D" id="3.40.50.10810">
    <property type="entry name" value="Tandem AAA-ATPase domain"/>
    <property type="match status" value="1"/>
</dbReference>
<keyword evidence="14" id="KW-1185">Reference proteome</keyword>
<dbReference type="InterPro" id="IPR027417">
    <property type="entry name" value="P-loop_NTPase"/>
</dbReference>
<dbReference type="InterPro" id="IPR038718">
    <property type="entry name" value="SNF2-like_sf"/>
</dbReference>
<dbReference type="GO" id="GO:0006283">
    <property type="term" value="P:transcription-coupled nucleotide-excision repair"/>
    <property type="evidence" value="ECO:0007669"/>
    <property type="project" value="TreeGrafter"/>
</dbReference>
<keyword evidence="3" id="KW-0132">Cell division</keyword>
<evidence type="ECO:0000256" key="8">
    <source>
        <dbReference type="ARBA" id="ARBA00024776"/>
    </source>
</evidence>
<evidence type="ECO:0000313" key="13">
    <source>
        <dbReference type="EMBL" id="KAF2895603.1"/>
    </source>
</evidence>
<feature type="region of interest" description="Disordered" evidence="10">
    <location>
        <begin position="954"/>
        <end position="998"/>
    </location>
</feature>
<evidence type="ECO:0000256" key="10">
    <source>
        <dbReference type="SAM" id="MobiDB-lite"/>
    </source>
</evidence>
<dbReference type="InterPro" id="IPR000330">
    <property type="entry name" value="SNF2_N"/>
</dbReference>
<feature type="region of interest" description="Disordered" evidence="10">
    <location>
        <begin position="813"/>
        <end position="841"/>
    </location>
</feature>
<sequence length="1089" mass="125052">MEMSETSNIESESRTTDLTEKDTSSETETLNEIQELQSLNVWGEHQEVLEEQALKELEIFAEENRKKANTELEEGEISDDSSRPRSKKQNDNFTLEDYIKRQEELKKHQEYKRSIQVVSEHSKNVAENVSKNHNQSLTTKILKRKNEFDNNSKTVSPSKKKKVKHNKNITDNVNEDASGSEYAPSDDYNSGSDDDATYEKKVKQCVGSEKKNRFGRVKDDGCLKSYKSRLHEYYKQLENNQIEEDDSDDIELQGGLKVPAKLWNNLYSYQQKGVEWLWKIHQHTSGGLLGDEMGLGKTVQIIAFLASLEYSHVISNHGRFKGLGPTLIVSPATVVHQWVKHFHEWAPEFRVAVLHQSGSYTGNKTQLIRDINKNKGILITTYSGILKYKGNLNELNWHYVILDEGHKIRNSAAKVSIAVKKLQTPYRLMLTGSPMQNNLQELWSLFDFIIPGMLGTLPTFMEHFANPIMQGGYANANPMQEATALSVATALKNIISPYLLRRSKNEVKKHIALPNKSEQVLFCSLTDEQRDLYKGYLMGEHVSMILGRGKKNWFSENQMRANVLVAITTLRKICNHPDIYLCEGDDDSFVSYKRTKLYTALFNLHEENLEDSYGYYKRSGKMVVVSALLKIWKKQKHRVLLFTQSRAMIIVFEEFLNQQGYKYLKMDGSTSISSRQPLIDKFNQDSTYDVFLLTTRVGGLGVNLTGANRVIIYDPDWNPATDTQARERAWRIGQEKQVTVYRLISAGTIEEKMYQRQVWKQLLSNKVLLDPKTQKFFKTSDLHDLFSLQEHVDGSNPETANIFRNSRVSLQERINSKKQSKQSEAETSTASPSNSSSVQFSDEKIQAMKNLAQQIAKSIGNSGDPVSEVKKTPYQKELEEERAEKIKEKQYLKTLTPMELRILNRKKLNAKEDISNKIDDHETNISFSNALSMSEKTSKLYHDVKSHKLKLDESNCIPSTSNEENSSLKSNSIERHKSKHKKKKSKDRDKVKIDMSGTVDGESVEGLVKREIKSKEKHKSKSNSNEEQDNYVLEKLFSRKGVHGALQHDEIVQSDCKNENKIKIHWEAQQRTDLALQALRKSRLDNWRW</sequence>
<evidence type="ECO:0000259" key="11">
    <source>
        <dbReference type="PROSITE" id="PS51192"/>
    </source>
</evidence>
<dbReference type="InterPro" id="IPR050496">
    <property type="entry name" value="SNF2_RAD54_helicase_repair"/>
</dbReference>
<feature type="domain" description="Helicase ATP-binding" evidence="11">
    <location>
        <begin position="278"/>
        <end position="452"/>
    </location>
</feature>
<dbReference type="SUPFAM" id="SSF52540">
    <property type="entry name" value="P-loop containing nucleoside triphosphate hydrolases"/>
    <property type="match status" value="2"/>
</dbReference>
<dbReference type="GO" id="GO:0051321">
    <property type="term" value="P:meiotic cell cycle"/>
    <property type="evidence" value="ECO:0007669"/>
    <property type="project" value="UniProtKB-KW"/>
</dbReference>
<accession>A0A8K0GEU1</accession>
<dbReference type="GO" id="GO:0051301">
    <property type="term" value="P:cell division"/>
    <property type="evidence" value="ECO:0007669"/>
    <property type="project" value="UniProtKB-KW"/>
</dbReference>
<evidence type="ECO:0000256" key="5">
    <source>
        <dbReference type="ARBA" id="ARBA00022801"/>
    </source>
</evidence>
<keyword evidence="7" id="KW-0131">Cell cycle</keyword>
<feature type="compositionally biased region" description="Polar residues" evidence="10">
    <location>
        <begin position="125"/>
        <end position="139"/>
    </location>
</feature>
<keyword evidence="6" id="KW-0469">Meiosis</keyword>
<dbReference type="Proteomes" id="UP000801492">
    <property type="component" value="Unassembled WGS sequence"/>
</dbReference>
<dbReference type="GO" id="GO:0008094">
    <property type="term" value="F:ATP-dependent activity, acting on DNA"/>
    <property type="evidence" value="ECO:0007669"/>
    <property type="project" value="TreeGrafter"/>
</dbReference>
<evidence type="ECO:0000256" key="6">
    <source>
        <dbReference type="ARBA" id="ARBA00023254"/>
    </source>
</evidence>
<dbReference type="Gene3D" id="3.40.50.300">
    <property type="entry name" value="P-loop containing nucleotide triphosphate hydrolases"/>
    <property type="match status" value="1"/>
</dbReference>
<gene>
    <name evidence="13" type="ORF">ILUMI_10572</name>
</gene>
<dbReference type="GO" id="GO:0016787">
    <property type="term" value="F:hydrolase activity"/>
    <property type="evidence" value="ECO:0007669"/>
    <property type="project" value="UniProtKB-KW"/>
</dbReference>
<feature type="region of interest" description="Disordered" evidence="10">
    <location>
        <begin position="1"/>
        <end position="32"/>
    </location>
</feature>
<dbReference type="InterPro" id="IPR001650">
    <property type="entry name" value="Helicase_C-like"/>
</dbReference>
<feature type="domain" description="Helicase C-terminal" evidence="12">
    <location>
        <begin position="624"/>
        <end position="783"/>
    </location>
</feature>
<dbReference type="InterPro" id="IPR014001">
    <property type="entry name" value="Helicase_ATP-bd"/>
</dbReference>
<dbReference type="SMART" id="SM00487">
    <property type="entry name" value="DEXDc"/>
    <property type="match status" value="1"/>
</dbReference>
<name>A0A8K0GEU1_IGNLU</name>
<reference evidence="13" key="1">
    <citation type="submission" date="2019-08" db="EMBL/GenBank/DDBJ databases">
        <title>The genome of the North American firefly Photinus pyralis.</title>
        <authorList>
            <consortium name="Photinus pyralis genome working group"/>
            <person name="Fallon T.R."/>
            <person name="Sander Lower S.E."/>
            <person name="Weng J.-K."/>
        </authorList>
    </citation>
    <scope>NUCLEOTIDE SEQUENCE</scope>
    <source>
        <strain evidence="13">TRF0915ILg1</strain>
        <tissue evidence="13">Whole body</tissue>
    </source>
</reference>
<evidence type="ECO:0000313" key="14">
    <source>
        <dbReference type="Proteomes" id="UP000801492"/>
    </source>
</evidence>
<dbReference type="PANTHER" id="PTHR45629:SF7">
    <property type="entry name" value="DNA EXCISION REPAIR PROTEIN ERCC-6-RELATED"/>
    <property type="match status" value="1"/>
</dbReference>
<organism evidence="13 14">
    <name type="scientific">Ignelater luminosus</name>
    <name type="common">Cucubano</name>
    <name type="synonym">Pyrophorus luminosus</name>
    <dbReference type="NCBI Taxonomy" id="2038154"/>
    <lineage>
        <taxon>Eukaryota</taxon>
        <taxon>Metazoa</taxon>
        <taxon>Ecdysozoa</taxon>
        <taxon>Arthropoda</taxon>
        <taxon>Hexapoda</taxon>
        <taxon>Insecta</taxon>
        <taxon>Pterygota</taxon>
        <taxon>Neoptera</taxon>
        <taxon>Endopterygota</taxon>
        <taxon>Coleoptera</taxon>
        <taxon>Polyphaga</taxon>
        <taxon>Elateriformia</taxon>
        <taxon>Elateroidea</taxon>
        <taxon>Elateridae</taxon>
        <taxon>Agrypninae</taxon>
        <taxon>Pyrophorini</taxon>
        <taxon>Ignelater</taxon>
    </lineage>
</organism>
<dbReference type="Pfam" id="PF00176">
    <property type="entry name" value="SNF2-rel_dom"/>
    <property type="match status" value="1"/>
</dbReference>
<dbReference type="Pfam" id="PF00271">
    <property type="entry name" value="Helicase_C"/>
    <property type="match status" value="1"/>
</dbReference>